<dbReference type="InterPro" id="IPR006748">
    <property type="entry name" value="NH2Glyco/OHUrea_AB-resist_kin"/>
</dbReference>
<dbReference type="GO" id="GO:0019748">
    <property type="term" value="P:secondary metabolic process"/>
    <property type="evidence" value="ECO:0007669"/>
    <property type="project" value="InterPro"/>
</dbReference>
<dbReference type="EMBL" id="VOPL01000004">
    <property type="protein sequence ID" value="TXB68465.1"/>
    <property type="molecule type" value="Genomic_DNA"/>
</dbReference>
<evidence type="ECO:0000313" key="1">
    <source>
        <dbReference type="EMBL" id="TXB68465.1"/>
    </source>
</evidence>
<dbReference type="Proteomes" id="UP000321562">
    <property type="component" value="Unassembled WGS sequence"/>
</dbReference>
<evidence type="ECO:0000313" key="2">
    <source>
        <dbReference type="Proteomes" id="UP000321562"/>
    </source>
</evidence>
<dbReference type="GO" id="GO:0016773">
    <property type="term" value="F:phosphotransferase activity, alcohol group as acceptor"/>
    <property type="evidence" value="ECO:0007669"/>
    <property type="project" value="InterPro"/>
</dbReference>
<dbReference type="SUPFAM" id="SSF56112">
    <property type="entry name" value="Protein kinase-like (PK-like)"/>
    <property type="match status" value="1"/>
</dbReference>
<dbReference type="Pfam" id="PF04655">
    <property type="entry name" value="APH_6_hur"/>
    <property type="match status" value="1"/>
</dbReference>
<accession>A0A5C6S1Y3</accession>
<keyword evidence="2" id="KW-1185">Reference proteome</keyword>
<name>A0A5C6S1Y3_9RHOB</name>
<sequence>MKQGDHLSPDPWLARWHLSPDGPVMTTHHALLLPVRHDGRKAMLKLTEEPAELRGARMMEWWAGDGAAPVLAREGGALLLARADSEQSLSEMARDGRDAEASRIICQTAARLHRKRANPPALMPLTVWFRDLEVAAATQGGLLAQAWNTASTLLADPRDQTALHGDLHHDNILDFGSDGWLAIDPHGLCGERGFDFANIFTNPDLSDPARPVATLPGIFNRRLDVVTAAAGLERRRLLQWILAWTGLSAAWFIADNDPLARIDLQIAELAAAELA</sequence>
<dbReference type="InterPro" id="IPR011009">
    <property type="entry name" value="Kinase-like_dom_sf"/>
</dbReference>
<dbReference type="OrthoDB" id="3638028at2"/>
<gene>
    <name evidence="1" type="ORF">FQV27_10710</name>
</gene>
<proteinExistence type="predicted"/>
<keyword evidence="1" id="KW-0808">Transferase</keyword>
<organism evidence="1 2">
    <name type="scientific">Paracoccus aurantiacus</name>
    <dbReference type="NCBI Taxonomy" id="2599412"/>
    <lineage>
        <taxon>Bacteria</taxon>
        <taxon>Pseudomonadati</taxon>
        <taxon>Pseudomonadota</taxon>
        <taxon>Alphaproteobacteria</taxon>
        <taxon>Rhodobacterales</taxon>
        <taxon>Paracoccaceae</taxon>
        <taxon>Paracoccus</taxon>
    </lineage>
</organism>
<dbReference type="AlphaFoldDB" id="A0A5C6S1Y3"/>
<protein>
    <submittedName>
        <fullName evidence="1">APH(6) family putative aminoglycoside O-phosphotransferase</fullName>
    </submittedName>
</protein>
<comment type="caution">
    <text evidence="1">The sequence shown here is derived from an EMBL/GenBank/DDBJ whole genome shotgun (WGS) entry which is preliminary data.</text>
</comment>
<reference evidence="1 2" key="1">
    <citation type="submission" date="2019-08" db="EMBL/GenBank/DDBJ databases">
        <authorList>
            <person name="Ye J."/>
        </authorList>
    </citation>
    <scope>NUCLEOTIDE SEQUENCE [LARGE SCALE GENOMIC DNA]</scope>
    <source>
        <strain evidence="1 2">TK008</strain>
    </source>
</reference>